<proteinExistence type="predicted"/>
<name>A0A8C8YD13_PANLE</name>
<protein>
    <submittedName>
        <fullName evidence="1">Uncharacterized protein</fullName>
    </submittedName>
</protein>
<dbReference type="AlphaFoldDB" id="A0A8C8YD13"/>
<organism evidence="1 2">
    <name type="scientific">Panthera leo</name>
    <name type="common">Lion</name>
    <dbReference type="NCBI Taxonomy" id="9689"/>
    <lineage>
        <taxon>Eukaryota</taxon>
        <taxon>Metazoa</taxon>
        <taxon>Chordata</taxon>
        <taxon>Craniata</taxon>
        <taxon>Vertebrata</taxon>
        <taxon>Euteleostomi</taxon>
        <taxon>Mammalia</taxon>
        <taxon>Eutheria</taxon>
        <taxon>Laurasiatheria</taxon>
        <taxon>Carnivora</taxon>
        <taxon>Feliformia</taxon>
        <taxon>Felidae</taxon>
        <taxon>Pantherinae</taxon>
        <taxon>Panthera</taxon>
    </lineage>
</organism>
<evidence type="ECO:0000313" key="2">
    <source>
        <dbReference type="Proteomes" id="UP000694399"/>
    </source>
</evidence>
<reference evidence="1" key="1">
    <citation type="submission" date="2025-08" db="UniProtKB">
        <authorList>
            <consortium name="Ensembl"/>
        </authorList>
    </citation>
    <scope>IDENTIFICATION</scope>
</reference>
<reference evidence="1" key="2">
    <citation type="submission" date="2025-09" db="UniProtKB">
        <authorList>
            <consortium name="Ensembl"/>
        </authorList>
    </citation>
    <scope>IDENTIFICATION</scope>
</reference>
<keyword evidence="2" id="KW-1185">Reference proteome</keyword>
<dbReference type="Proteomes" id="UP000694399">
    <property type="component" value="Unassembled WGS sequence"/>
</dbReference>
<dbReference type="Ensembl" id="ENSPLOT00000032927.1">
    <property type="protein sequence ID" value="ENSPLOP00000029830.1"/>
    <property type="gene ID" value="ENSPLOG00000021832.1"/>
</dbReference>
<sequence length="142" mass="15307">LFSWFLTLANLPRSRVRDAAPAPARHMCLLGSPRTPRVSEPDPLPSLLSAECRVLENQVLVWPGRGVKPSFGLGPQGLYLDLLSALLSLNEQSLNAKGWRILVLPSMTFPSVANGPEEGKAPLGHAAPVTATHVGHSWFPSQ</sequence>
<evidence type="ECO:0000313" key="1">
    <source>
        <dbReference type="Ensembl" id="ENSPLOP00000029830.1"/>
    </source>
</evidence>
<accession>A0A8C8YD13</accession>